<gene>
    <name evidence="2" type="ORF">ACFSQJ_17385</name>
</gene>
<dbReference type="InterPro" id="IPR022409">
    <property type="entry name" value="PKD/Chitinase_dom"/>
</dbReference>
<dbReference type="Pfam" id="PF18911">
    <property type="entry name" value="PKD_4"/>
    <property type="match status" value="1"/>
</dbReference>
<dbReference type="PROSITE" id="PS50093">
    <property type="entry name" value="PKD"/>
    <property type="match status" value="1"/>
</dbReference>
<dbReference type="InterPro" id="IPR013783">
    <property type="entry name" value="Ig-like_fold"/>
</dbReference>
<dbReference type="InterPro" id="IPR000601">
    <property type="entry name" value="PKD_dom"/>
</dbReference>
<name>A0ABW5N0K2_9FLAO</name>
<protein>
    <submittedName>
        <fullName evidence="2">PKD domain-containing protein</fullName>
    </submittedName>
</protein>
<dbReference type="SUPFAM" id="SSF49299">
    <property type="entry name" value="PKD domain"/>
    <property type="match status" value="1"/>
</dbReference>
<organism evidence="2 3">
    <name type="scientific">Croceitalea marina</name>
    <dbReference type="NCBI Taxonomy" id="1775166"/>
    <lineage>
        <taxon>Bacteria</taxon>
        <taxon>Pseudomonadati</taxon>
        <taxon>Bacteroidota</taxon>
        <taxon>Flavobacteriia</taxon>
        <taxon>Flavobacteriales</taxon>
        <taxon>Flavobacteriaceae</taxon>
        <taxon>Croceitalea</taxon>
    </lineage>
</organism>
<dbReference type="CDD" id="cd00146">
    <property type="entry name" value="PKD"/>
    <property type="match status" value="1"/>
</dbReference>
<dbReference type="InterPro" id="IPR035986">
    <property type="entry name" value="PKD_dom_sf"/>
</dbReference>
<evidence type="ECO:0000259" key="1">
    <source>
        <dbReference type="PROSITE" id="PS50093"/>
    </source>
</evidence>
<comment type="caution">
    <text evidence="2">The sequence shown here is derived from an EMBL/GenBank/DDBJ whole genome shotgun (WGS) entry which is preliminary data.</text>
</comment>
<feature type="domain" description="PKD" evidence="1">
    <location>
        <begin position="68"/>
        <end position="115"/>
    </location>
</feature>
<dbReference type="SMART" id="SM00089">
    <property type="entry name" value="PKD"/>
    <property type="match status" value="1"/>
</dbReference>
<reference evidence="3" key="1">
    <citation type="journal article" date="2019" name="Int. J. Syst. Evol. Microbiol.">
        <title>The Global Catalogue of Microorganisms (GCM) 10K type strain sequencing project: providing services to taxonomists for standard genome sequencing and annotation.</title>
        <authorList>
            <consortium name="The Broad Institute Genomics Platform"/>
            <consortium name="The Broad Institute Genome Sequencing Center for Infectious Disease"/>
            <person name="Wu L."/>
            <person name="Ma J."/>
        </authorList>
    </citation>
    <scope>NUCLEOTIDE SEQUENCE [LARGE SCALE GENOMIC DNA]</scope>
    <source>
        <strain evidence="3">KCTC 52368</strain>
    </source>
</reference>
<accession>A0ABW5N0K2</accession>
<dbReference type="EMBL" id="JBHULB010000081">
    <property type="protein sequence ID" value="MFD2588704.1"/>
    <property type="molecule type" value="Genomic_DNA"/>
</dbReference>
<proteinExistence type="predicted"/>
<dbReference type="PROSITE" id="PS51257">
    <property type="entry name" value="PROKAR_LIPOPROTEIN"/>
    <property type="match status" value="1"/>
</dbReference>
<dbReference type="Gene3D" id="2.60.40.10">
    <property type="entry name" value="Immunoglobulins"/>
    <property type="match status" value="1"/>
</dbReference>
<dbReference type="Proteomes" id="UP001597526">
    <property type="component" value="Unassembled WGS sequence"/>
</dbReference>
<evidence type="ECO:0000313" key="3">
    <source>
        <dbReference type="Proteomes" id="UP001597526"/>
    </source>
</evidence>
<dbReference type="RefSeq" id="WP_377768195.1">
    <property type="nucleotide sequence ID" value="NZ_JBHULB010000081.1"/>
</dbReference>
<sequence length="335" mass="36198">MKTINLKKGMISKIGIGAFAVITMVFAGCEFIEDLPEANSIDDETPPSAFFTFSAGVEVENFNEVQFANQSDNATDFLWDLGDGTTSTDIDPVVIYPGEGEFTVTLTVSDALGQTDVYSETFELIEPDAPAVPDPVLLNPEFVRSPKSSGSDCTCSGWINTDVGEQGESSSGNGSDVLKFDDREPDHVYQEFAVTPNADYRVEIPYLFQSDIATGNLPSSLEIRVLAGEGYVDGYTPAYFTDTTEIPQSGFGYTSVDQTLIADNNLDIQVVTNPADSEYRTFTFIFNSGSNDSVALYIRGIGNAGPEDPADFARYGFSSGDEEIRIDSVTITAVN</sequence>
<keyword evidence="3" id="KW-1185">Reference proteome</keyword>
<evidence type="ECO:0000313" key="2">
    <source>
        <dbReference type="EMBL" id="MFD2588704.1"/>
    </source>
</evidence>